<dbReference type="EMBL" id="QUBQ01000003">
    <property type="protein sequence ID" value="REK74416.1"/>
    <property type="molecule type" value="Genomic_DNA"/>
</dbReference>
<dbReference type="GO" id="GO:0032259">
    <property type="term" value="P:methylation"/>
    <property type="evidence" value="ECO:0007669"/>
    <property type="project" value="UniProtKB-KW"/>
</dbReference>
<gene>
    <name evidence="2" type="ORF">DX130_18050</name>
</gene>
<dbReference type="AlphaFoldDB" id="A0A371PFN4"/>
<dbReference type="PANTHER" id="PTHR42912">
    <property type="entry name" value="METHYLTRANSFERASE"/>
    <property type="match status" value="1"/>
</dbReference>
<dbReference type="OrthoDB" id="9795864at2"/>
<organism evidence="2 3">
    <name type="scientific">Paenibacillus paeoniae</name>
    <dbReference type="NCBI Taxonomy" id="2292705"/>
    <lineage>
        <taxon>Bacteria</taxon>
        <taxon>Bacillati</taxon>
        <taxon>Bacillota</taxon>
        <taxon>Bacilli</taxon>
        <taxon>Bacillales</taxon>
        <taxon>Paenibacillaceae</taxon>
        <taxon>Paenibacillus</taxon>
    </lineage>
</organism>
<feature type="domain" description="Methyltransferase type 11" evidence="1">
    <location>
        <begin position="105"/>
        <end position="224"/>
    </location>
</feature>
<keyword evidence="3" id="KW-1185">Reference proteome</keyword>
<dbReference type="Pfam" id="PF08241">
    <property type="entry name" value="Methyltransf_11"/>
    <property type="match status" value="1"/>
</dbReference>
<protein>
    <submittedName>
        <fullName evidence="2">Class I SAM-dependent methyltransferase</fullName>
    </submittedName>
</protein>
<sequence length="316" mass="35605">MGDRSERLMDKQPYEGVGEIFREFDLLAGMAYLFASESGIRLSGAEGNRNSAQDRLMEQGWVSPTGRLIDTQLAYSCYEYYRQMYRQEPLDLLLIEEASGRRRIVDICCGGGATIFALLKAERRERVCGIDAASEPIELLQTLLETEGCDVRGSTSAAGTAVYRMNDAAGGQQIDTHIGDIHQLPWREASFDMAICRASLHYLNVKRAIGEMHRVLEPGGRLFLLVHGSGYPLDYLIHRRGIWSRKTIVYALRKWRAAWGGGHAPVHSKGRYLSRKQVENLLTDNGFGHIRYYTDKNRMIGGRFPVYFAIAAEKMG</sequence>
<dbReference type="InterPro" id="IPR029063">
    <property type="entry name" value="SAM-dependent_MTases_sf"/>
</dbReference>
<evidence type="ECO:0000313" key="2">
    <source>
        <dbReference type="EMBL" id="REK74416.1"/>
    </source>
</evidence>
<reference evidence="2 3" key="1">
    <citation type="submission" date="2018-08" db="EMBL/GenBank/DDBJ databases">
        <title>Paenibacillus sp. M4BSY-1, whole genome shotgun sequence.</title>
        <authorList>
            <person name="Tuo L."/>
        </authorList>
    </citation>
    <scope>NUCLEOTIDE SEQUENCE [LARGE SCALE GENOMIC DNA]</scope>
    <source>
        <strain evidence="2 3">M4BSY-1</strain>
    </source>
</reference>
<proteinExistence type="predicted"/>
<dbReference type="PANTHER" id="PTHR42912:SF80">
    <property type="entry name" value="METHYLTRANSFERASE DOMAIN-CONTAINING PROTEIN"/>
    <property type="match status" value="1"/>
</dbReference>
<dbReference type="CDD" id="cd02440">
    <property type="entry name" value="AdoMet_MTases"/>
    <property type="match status" value="1"/>
</dbReference>
<dbReference type="GO" id="GO:0008757">
    <property type="term" value="F:S-adenosylmethionine-dependent methyltransferase activity"/>
    <property type="evidence" value="ECO:0007669"/>
    <property type="project" value="InterPro"/>
</dbReference>
<comment type="caution">
    <text evidence="2">The sequence shown here is derived from an EMBL/GenBank/DDBJ whole genome shotgun (WGS) entry which is preliminary data.</text>
</comment>
<name>A0A371PFN4_9BACL</name>
<dbReference type="InterPro" id="IPR013216">
    <property type="entry name" value="Methyltransf_11"/>
</dbReference>
<evidence type="ECO:0000313" key="3">
    <source>
        <dbReference type="Proteomes" id="UP000261905"/>
    </source>
</evidence>
<dbReference type="RefSeq" id="WP_116047716.1">
    <property type="nucleotide sequence ID" value="NZ_QUBQ01000003.1"/>
</dbReference>
<accession>A0A371PFN4</accession>
<dbReference type="SUPFAM" id="SSF53335">
    <property type="entry name" value="S-adenosyl-L-methionine-dependent methyltransferases"/>
    <property type="match status" value="1"/>
</dbReference>
<dbReference type="Proteomes" id="UP000261905">
    <property type="component" value="Unassembled WGS sequence"/>
</dbReference>
<dbReference type="InterPro" id="IPR050508">
    <property type="entry name" value="Methyltransf_Superfamily"/>
</dbReference>
<dbReference type="Gene3D" id="3.40.50.150">
    <property type="entry name" value="Vaccinia Virus protein VP39"/>
    <property type="match status" value="1"/>
</dbReference>
<keyword evidence="2" id="KW-0808">Transferase</keyword>
<evidence type="ECO:0000259" key="1">
    <source>
        <dbReference type="Pfam" id="PF08241"/>
    </source>
</evidence>
<keyword evidence="2" id="KW-0489">Methyltransferase</keyword>